<sequence>MAPSSIAVNAQHRHHSNLPTIRSSISWLFLSLFFLYIVYYSTILFEPAPIITTITKPVTNVDCQGSNQHLTSIENIQTNTSNLGSEPATTQPQVLRFDTELKHIAFGIAASSSLWRIRREYLKLWWRRGETRGAVWLDKKVRTGKDDNLPDIHLSGNTSKFLYTNPNGDRSAIRISRVVSETLRLGMKDVRWFVMGDDDTVFIVENLVRILSKYDHNQFYYIGTTSESHFQNMLFSYGMAFGGGGFAISYPLAVELEKMQDRCLKRYPGYYGSDDRMHACMSELNVPLTREPGFHQQWVYLPTKTTTLMAPSSIAVNAQHRHHSNLPTIRSSISWLFLSLFFLYIVYYSTILFEPAPIITTITKPVTNVDCQGSNQHLTSIENIQTNTSNLGSEPATTQPQVLRFDTELKHIAFGIAASSSLWRIRREYLKLWWRRGETRGAVWLDKKVRTGKDDNLPDIHLSGNTSKFLYTNPNGDRSAIRISRVVSETLRLGMKDVRWFVMGDDDTVFIVENLVRILSKYDHNQFYYIGTTSESHFQNMLFSYGMAFGGGGFAISYPLAKELEKMQDRCLKRYPGYYGSDDRMHACMSELNVPLTREPGFHQYDVHGNLLGLLAAHPVTPLVSLHHLDIVDPIFPGMPRAQGIKHLLESAKYDSASIIQQSICYDKKREWSILVSWGFAIQIIRGIVSPRELETPSRTFLNWHRRLDYTAYAFNTRPVSRNPCQKPFVYYMSSTRYDKARGKIIGIYTLHRERYPYCKWKIESPETIETIVVLKKEDSSRWTKAPRKDCCRVLPANKKGILYLWVGNCRTNEVIEGIRINGGFFFNKTAPQKIQQTTQTKID</sequence>
<dbReference type="AlphaFoldDB" id="A0A2U1P7V6"/>
<feature type="transmembrane region" description="Helical" evidence="1">
    <location>
        <begin position="25"/>
        <end position="45"/>
    </location>
</feature>
<protein>
    <recommendedName>
        <fullName evidence="4">Fringe-related protein</fullName>
    </recommendedName>
</protein>
<comment type="caution">
    <text evidence="2">The sequence shown here is derived from an EMBL/GenBank/DDBJ whole genome shotgun (WGS) entry which is preliminary data.</text>
</comment>
<dbReference type="Proteomes" id="UP000245207">
    <property type="component" value="Unassembled WGS sequence"/>
</dbReference>
<dbReference type="Pfam" id="PF04646">
    <property type="entry name" value="DUF604"/>
    <property type="match status" value="2"/>
</dbReference>
<feature type="transmembrane region" description="Helical" evidence="1">
    <location>
        <begin position="234"/>
        <end position="256"/>
    </location>
</feature>
<evidence type="ECO:0008006" key="4">
    <source>
        <dbReference type="Google" id="ProtNLM"/>
    </source>
</evidence>
<gene>
    <name evidence="2" type="ORF">CTI12_AA183430</name>
</gene>
<dbReference type="FunFam" id="3.90.550.50:FF:000006">
    <property type="entry name" value="Fringe-related protein-like"/>
    <property type="match status" value="2"/>
</dbReference>
<keyword evidence="1" id="KW-1133">Transmembrane helix</keyword>
<evidence type="ECO:0000313" key="3">
    <source>
        <dbReference type="Proteomes" id="UP000245207"/>
    </source>
</evidence>
<name>A0A2U1P7V6_ARTAN</name>
<dbReference type="Gene3D" id="3.90.550.50">
    <property type="match status" value="2"/>
</dbReference>
<dbReference type="STRING" id="35608.A0A2U1P7V6"/>
<accession>A0A2U1P7V6</accession>
<keyword evidence="1" id="KW-0472">Membrane</keyword>
<keyword evidence="1" id="KW-0812">Transmembrane</keyword>
<evidence type="ECO:0000313" key="2">
    <source>
        <dbReference type="EMBL" id="PWA81832.1"/>
    </source>
</evidence>
<dbReference type="PANTHER" id="PTHR10811">
    <property type="entry name" value="FRINGE-RELATED"/>
    <property type="match status" value="1"/>
</dbReference>
<dbReference type="OrthoDB" id="421979at2759"/>
<evidence type="ECO:0000256" key="1">
    <source>
        <dbReference type="SAM" id="Phobius"/>
    </source>
</evidence>
<organism evidence="2 3">
    <name type="scientific">Artemisia annua</name>
    <name type="common">Sweet wormwood</name>
    <dbReference type="NCBI Taxonomy" id="35608"/>
    <lineage>
        <taxon>Eukaryota</taxon>
        <taxon>Viridiplantae</taxon>
        <taxon>Streptophyta</taxon>
        <taxon>Embryophyta</taxon>
        <taxon>Tracheophyta</taxon>
        <taxon>Spermatophyta</taxon>
        <taxon>Magnoliopsida</taxon>
        <taxon>eudicotyledons</taxon>
        <taxon>Gunneridae</taxon>
        <taxon>Pentapetalae</taxon>
        <taxon>asterids</taxon>
        <taxon>campanulids</taxon>
        <taxon>Asterales</taxon>
        <taxon>Asteraceae</taxon>
        <taxon>Asteroideae</taxon>
        <taxon>Anthemideae</taxon>
        <taxon>Artemisiinae</taxon>
        <taxon>Artemisia</taxon>
    </lineage>
</organism>
<proteinExistence type="predicted"/>
<dbReference type="InterPro" id="IPR006740">
    <property type="entry name" value="DUF604"/>
</dbReference>
<dbReference type="EMBL" id="PKPP01001544">
    <property type="protein sequence ID" value="PWA81832.1"/>
    <property type="molecule type" value="Genomic_DNA"/>
</dbReference>
<reference evidence="2 3" key="1">
    <citation type="journal article" date="2018" name="Mol. Plant">
        <title>The genome of Artemisia annua provides insight into the evolution of Asteraceae family and artemisinin biosynthesis.</title>
        <authorList>
            <person name="Shen Q."/>
            <person name="Zhang L."/>
            <person name="Liao Z."/>
            <person name="Wang S."/>
            <person name="Yan T."/>
            <person name="Shi P."/>
            <person name="Liu M."/>
            <person name="Fu X."/>
            <person name="Pan Q."/>
            <person name="Wang Y."/>
            <person name="Lv Z."/>
            <person name="Lu X."/>
            <person name="Zhang F."/>
            <person name="Jiang W."/>
            <person name="Ma Y."/>
            <person name="Chen M."/>
            <person name="Hao X."/>
            <person name="Li L."/>
            <person name="Tang Y."/>
            <person name="Lv G."/>
            <person name="Zhou Y."/>
            <person name="Sun X."/>
            <person name="Brodelius P.E."/>
            <person name="Rose J.K.C."/>
            <person name="Tang K."/>
        </authorList>
    </citation>
    <scope>NUCLEOTIDE SEQUENCE [LARGE SCALE GENOMIC DNA]</scope>
    <source>
        <strain evidence="3">cv. Huhao1</strain>
        <tissue evidence="2">Leaf</tissue>
    </source>
</reference>
<keyword evidence="3" id="KW-1185">Reference proteome</keyword>
<feature type="transmembrane region" description="Helical" evidence="1">
    <location>
        <begin position="333"/>
        <end position="353"/>
    </location>
</feature>